<reference evidence="3 4" key="1">
    <citation type="submission" date="2016-02" db="EMBL/GenBank/DDBJ databases">
        <title>Genome sequence of Moorella mulderi DSM 14980.</title>
        <authorList>
            <person name="Poehlein A."/>
            <person name="Daniel R."/>
        </authorList>
    </citation>
    <scope>NUCLEOTIDE SEQUENCE [LARGE SCALE GENOMIC DNA]</scope>
    <source>
        <strain evidence="3 4">DSM 14980</strain>
    </source>
</reference>
<dbReference type="AlphaFoldDB" id="A0A151ASL1"/>
<feature type="transmembrane region" description="Helical" evidence="1">
    <location>
        <begin position="42"/>
        <end position="65"/>
    </location>
</feature>
<dbReference type="EMBL" id="LTBC01000030">
    <property type="protein sequence ID" value="KYH30563.1"/>
    <property type="molecule type" value="Genomic_DNA"/>
</dbReference>
<comment type="caution">
    <text evidence="3">The sequence shown here is derived from an EMBL/GenBank/DDBJ whole genome shotgun (WGS) entry which is preliminary data.</text>
</comment>
<gene>
    <name evidence="3" type="ORF">MOMUL_30380</name>
</gene>
<name>A0A151ASL1_9FIRM</name>
<keyword evidence="1" id="KW-0472">Membrane</keyword>
<feature type="transmembrane region" description="Helical" evidence="1">
    <location>
        <begin position="121"/>
        <end position="143"/>
    </location>
</feature>
<evidence type="ECO:0000256" key="1">
    <source>
        <dbReference type="SAM" id="Phobius"/>
    </source>
</evidence>
<keyword evidence="1" id="KW-1133">Transmembrane helix</keyword>
<evidence type="ECO:0000259" key="2">
    <source>
        <dbReference type="Pfam" id="PF07331"/>
    </source>
</evidence>
<evidence type="ECO:0000313" key="4">
    <source>
        <dbReference type="Proteomes" id="UP000075670"/>
    </source>
</evidence>
<proteinExistence type="predicted"/>
<organism evidence="3 4">
    <name type="scientific">Moorella mulderi DSM 14980</name>
    <dbReference type="NCBI Taxonomy" id="1122241"/>
    <lineage>
        <taxon>Bacteria</taxon>
        <taxon>Bacillati</taxon>
        <taxon>Bacillota</taxon>
        <taxon>Clostridia</taxon>
        <taxon>Neomoorellales</taxon>
        <taxon>Neomoorellaceae</taxon>
        <taxon>Neomoorella</taxon>
    </lineage>
</organism>
<keyword evidence="4" id="KW-1185">Reference proteome</keyword>
<protein>
    <submittedName>
        <fullName evidence="3">Tripartite tricarboxylate transporter TctB family protein</fullName>
    </submittedName>
</protein>
<dbReference type="Pfam" id="PF07331">
    <property type="entry name" value="TctB"/>
    <property type="match status" value="1"/>
</dbReference>
<sequence length="148" mass="16567">MKIKSKIDFVVALLLLGVSWLAVVGTTDISNVTQRIEMMGPAFLPRLMAAFIAVCAILLMGMSFISKEPTQLQQPLSQVKNLLPVALGMLAFIYVIKYLGFILTTLVFMAGFQLFLGERNWVKLGTISLAFSMVIYYIFTVFLRVQFT</sequence>
<keyword evidence="1" id="KW-0812">Transmembrane</keyword>
<dbReference type="RefSeq" id="WP_062286179.1">
    <property type="nucleotide sequence ID" value="NZ_LTBC01000030.1"/>
</dbReference>
<accession>A0A151ASL1</accession>
<feature type="domain" description="DUF1468" evidence="2">
    <location>
        <begin position="10"/>
        <end position="147"/>
    </location>
</feature>
<dbReference type="PATRIC" id="fig|1122241.3.peg.3244"/>
<feature type="transmembrane region" description="Helical" evidence="1">
    <location>
        <begin position="86"/>
        <end position="115"/>
    </location>
</feature>
<dbReference type="Proteomes" id="UP000075670">
    <property type="component" value="Unassembled WGS sequence"/>
</dbReference>
<dbReference type="InterPro" id="IPR009936">
    <property type="entry name" value="DUF1468"/>
</dbReference>
<evidence type="ECO:0000313" key="3">
    <source>
        <dbReference type="EMBL" id="KYH30563.1"/>
    </source>
</evidence>